<sequence>MGKIFLLICIICQLGSIADTINCAKKRKDAVYDFIVVGSGAGGGTVASRLALNGFKVLVIEAGPDYNTRNSTIPNFAAFAQDDAVIRWDYHPYTFNKSINQTILYPRASAVGGCTRHTELVTFAANPSDWDNIANVTGDTSWNHVNMQQYWELVEKCQYCKTTPLKGGWLNVAQPMRNVPRLMTNPIIASLFDTMNNNFAFADDINTHLDQDGWCYLPESSLNGTRQDTYVRLKTVQRSHSSNLYIWPNTLVTKILTNGGARKSACGVQYIKGSHLYKASPLSTHQNTDSLKIQEIYAKKEIIVSGGQFSTPQLLQLSGIGDKEKLKKFKIKMVHHLPGVGLNLQDRQEVPYVLKMSGDTRINKDCTLGLTPTDPCLTHYNTTRKSLYASNGLLLGFLHSTLPKQAVPEVQCKKNARTDLQSCTPVLHLPSRLEYVIHLRR</sequence>
<dbReference type="EMBL" id="CAJNOQ010013332">
    <property type="protein sequence ID" value="CAF1319487.1"/>
    <property type="molecule type" value="Genomic_DNA"/>
</dbReference>
<dbReference type="Pfam" id="PF00732">
    <property type="entry name" value="GMC_oxred_N"/>
    <property type="match status" value="1"/>
</dbReference>
<evidence type="ECO:0000256" key="1">
    <source>
        <dbReference type="ARBA" id="ARBA00010790"/>
    </source>
</evidence>
<dbReference type="Proteomes" id="UP000681722">
    <property type="component" value="Unassembled WGS sequence"/>
</dbReference>
<comment type="similarity">
    <text evidence="1">Belongs to the GMC oxidoreductase family.</text>
</comment>
<dbReference type="GO" id="GO:0016614">
    <property type="term" value="F:oxidoreductase activity, acting on CH-OH group of donors"/>
    <property type="evidence" value="ECO:0007669"/>
    <property type="project" value="InterPro"/>
</dbReference>
<proteinExistence type="inferred from homology"/>
<reference evidence="5" key="1">
    <citation type="submission" date="2021-02" db="EMBL/GenBank/DDBJ databases">
        <authorList>
            <person name="Nowell W R."/>
        </authorList>
    </citation>
    <scope>NUCLEOTIDE SEQUENCE</scope>
</reference>
<dbReference type="InterPro" id="IPR036188">
    <property type="entry name" value="FAD/NAD-bd_sf"/>
</dbReference>
<evidence type="ECO:0000313" key="6">
    <source>
        <dbReference type="EMBL" id="CAF4164076.1"/>
    </source>
</evidence>
<dbReference type="Proteomes" id="UP000663829">
    <property type="component" value="Unassembled WGS sequence"/>
</dbReference>
<keyword evidence="7" id="KW-1185">Reference proteome</keyword>
<dbReference type="Gene3D" id="3.50.50.60">
    <property type="entry name" value="FAD/NAD(P)-binding domain"/>
    <property type="match status" value="1"/>
</dbReference>
<name>A0A815F2N9_9BILA</name>
<dbReference type="GO" id="GO:0050660">
    <property type="term" value="F:flavin adenine dinucleotide binding"/>
    <property type="evidence" value="ECO:0007669"/>
    <property type="project" value="InterPro"/>
</dbReference>
<protein>
    <recommendedName>
        <fullName evidence="4">Glucose-methanol-choline oxidoreductase N-terminal domain-containing protein</fullName>
    </recommendedName>
</protein>
<feature type="signal peptide" evidence="3">
    <location>
        <begin position="1"/>
        <end position="18"/>
    </location>
</feature>
<evidence type="ECO:0000313" key="7">
    <source>
        <dbReference type="Proteomes" id="UP000663829"/>
    </source>
</evidence>
<comment type="cofactor">
    <cofactor evidence="2">
        <name>FAD</name>
        <dbReference type="ChEBI" id="CHEBI:57692"/>
    </cofactor>
</comment>
<evidence type="ECO:0000259" key="4">
    <source>
        <dbReference type="Pfam" id="PF00732"/>
    </source>
</evidence>
<gene>
    <name evidence="5" type="ORF">GPM918_LOCUS29403</name>
    <name evidence="6" type="ORF">SRO942_LOCUS29979</name>
</gene>
<dbReference type="PIRSF" id="PIRSF000137">
    <property type="entry name" value="Alcohol_oxidase"/>
    <property type="match status" value="1"/>
</dbReference>
<dbReference type="PANTHER" id="PTHR11552:SF213">
    <property type="entry name" value="DEHYDROGENASE, PUTATIVE-RELATED"/>
    <property type="match status" value="1"/>
</dbReference>
<keyword evidence="2" id="KW-0285">Flavoprotein</keyword>
<evidence type="ECO:0000313" key="5">
    <source>
        <dbReference type="EMBL" id="CAF1319487.1"/>
    </source>
</evidence>
<dbReference type="Gene3D" id="3.30.560.10">
    <property type="entry name" value="Glucose Oxidase, domain 3"/>
    <property type="match status" value="1"/>
</dbReference>
<keyword evidence="2" id="KW-0274">FAD</keyword>
<feature type="domain" description="Glucose-methanol-choline oxidoreductase N-terminal" evidence="4">
    <location>
        <begin position="33"/>
        <end position="347"/>
    </location>
</feature>
<dbReference type="SUPFAM" id="SSF51905">
    <property type="entry name" value="FAD/NAD(P)-binding domain"/>
    <property type="match status" value="1"/>
</dbReference>
<evidence type="ECO:0000256" key="2">
    <source>
        <dbReference type="PIRSR" id="PIRSR000137-2"/>
    </source>
</evidence>
<feature type="chain" id="PRO_5035605183" description="Glucose-methanol-choline oxidoreductase N-terminal domain-containing protein" evidence="3">
    <location>
        <begin position="19"/>
        <end position="441"/>
    </location>
</feature>
<dbReference type="OrthoDB" id="269227at2759"/>
<keyword evidence="3" id="KW-0732">Signal</keyword>
<feature type="binding site" evidence="2">
    <location>
        <position position="252"/>
    </location>
    <ligand>
        <name>FAD</name>
        <dbReference type="ChEBI" id="CHEBI:57692"/>
    </ligand>
</feature>
<accession>A0A815F2N9</accession>
<dbReference type="EMBL" id="CAJOBC010046872">
    <property type="protein sequence ID" value="CAF4164076.1"/>
    <property type="molecule type" value="Genomic_DNA"/>
</dbReference>
<evidence type="ECO:0000256" key="3">
    <source>
        <dbReference type="SAM" id="SignalP"/>
    </source>
</evidence>
<comment type="caution">
    <text evidence="5">The sequence shown here is derived from an EMBL/GenBank/DDBJ whole genome shotgun (WGS) entry which is preliminary data.</text>
</comment>
<dbReference type="InterPro" id="IPR012132">
    <property type="entry name" value="GMC_OxRdtase"/>
</dbReference>
<dbReference type="AlphaFoldDB" id="A0A815F2N9"/>
<dbReference type="PANTHER" id="PTHR11552">
    <property type="entry name" value="GLUCOSE-METHANOL-CHOLINE GMC OXIDOREDUCTASE"/>
    <property type="match status" value="1"/>
</dbReference>
<dbReference type="InterPro" id="IPR000172">
    <property type="entry name" value="GMC_OxRdtase_N"/>
</dbReference>
<organism evidence="5 7">
    <name type="scientific">Didymodactylos carnosus</name>
    <dbReference type="NCBI Taxonomy" id="1234261"/>
    <lineage>
        <taxon>Eukaryota</taxon>
        <taxon>Metazoa</taxon>
        <taxon>Spiralia</taxon>
        <taxon>Gnathifera</taxon>
        <taxon>Rotifera</taxon>
        <taxon>Eurotatoria</taxon>
        <taxon>Bdelloidea</taxon>
        <taxon>Philodinida</taxon>
        <taxon>Philodinidae</taxon>
        <taxon>Didymodactylos</taxon>
    </lineage>
</organism>